<feature type="domain" description="PPE" evidence="4">
    <location>
        <begin position="5"/>
        <end position="167"/>
    </location>
</feature>
<dbReference type="PATRIC" id="fig|1324261.3.peg.3194"/>
<dbReference type="InterPro" id="IPR000030">
    <property type="entry name" value="PPE_dom"/>
</dbReference>
<protein>
    <recommendedName>
        <fullName evidence="4">PPE domain-containing protein</fullName>
    </recommendedName>
</protein>
<feature type="compositionally biased region" description="Basic and acidic residues" evidence="2">
    <location>
        <begin position="451"/>
        <end position="464"/>
    </location>
</feature>
<feature type="compositionally biased region" description="Low complexity" evidence="2">
    <location>
        <begin position="428"/>
        <end position="441"/>
    </location>
</feature>
<dbReference type="SUPFAM" id="SSF140459">
    <property type="entry name" value="PE/PPE dimer-like"/>
    <property type="match status" value="1"/>
</dbReference>
<feature type="transmembrane region" description="Helical" evidence="3">
    <location>
        <begin position="303"/>
        <end position="326"/>
    </location>
</feature>
<dbReference type="PANTHER" id="PTHR46766">
    <property type="entry name" value="GLUTAMINE-RICH PROTEIN 2"/>
    <property type="match status" value="1"/>
</dbReference>
<comment type="caution">
    <text evidence="5">The sequence shown here is derived from an EMBL/GenBank/DDBJ whole genome shotgun (WGS) entry which is preliminary data.</text>
</comment>
<sequence>MTAPMWMAFPPEIHSALLSSGPGPGPLLATASAWDSLSAEYTSAAAELTILLGDVQAGVWEGPTASEYASAHEPYLAWLMQAGADSAAMSTAQETIAIAYTTALAAMPTLGELAANHALHAVLVSTNFFGVNTIPIAINEADYSRMWVQAATTMTTYQAVSTTTVAASPQAVAAPQIMNADMSSGAMNSGSGMSGGSSMGGNPYIMGTSLPQNLQEWLEALFPFNPFSPEGWSMHPSLSMFLSRVETLIPMYAHNPARLLETIVMLALQFVIHRTLVFINLLLFNPVGLLSFFLSNPIYTLGLAAPVLAVPAGAAGGLAGLAGLAATVPAPAVTPIPAPPTIIPIPEALPTPAVSAAPATSSAPLHVATPAPGTVTAASGPPTPPPSLLGPDSAISAQDFVSPYLVGVLSGVVESKLGDKSRQPAAAAATAASAAATPAAAKQETRRRRRSAPERIDRGYRYEFLDLDAEPDPNTPSAAAGQARCSTASGQGTAPLGRTATGTDTVQRAAGLSRLTGEFGGTTTVPMMPSNWHR</sequence>
<dbReference type="Gene3D" id="1.20.1260.20">
    <property type="entry name" value="PPE superfamily"/>
    <property type="match status" value="1"/>
</dbReference>
<evidence type="ECO:0000256" key="3">
    <source>
        <dbReference type="SAM" id="Phobius"/>
    </source>
</evidence>
<dbReference type="FunFam" id="1.20.1260.20:FF:000001">
    <property type="entry name" value="PPE family protein PPE41"/>
    <property type="match status" value="1"/>
</dbReference>
<evidence type="ECO:0000259" key="4">
    <source>
        <dbReference type="Pfam" id="PF00823"/>
    </source>
</evidence>
<keyword evidence="6" id="KW-1185">Reference proteome</keyword>
<dbReference type="Pfam" id="PF00823">
    <property type="entry name" value="PPE"/>
    <property type="match status" value="1"/>
</dbReference>
<comment type="similarity">
    <text evidence="1">Belongs to the mycobacterial PPE family.</text>
</comment>
<feature type="transmembrane region" description="Helical" evidence="3">
    <location>
        <begin position="259"/>
        <end position="283"/>
    </location>
</feature>
<organism evidence="5 6">
    <name type="scientific">Mycobacterium [tuberculosis] TKK-01-0051</name>
    <dbReference type="NCBI Taxonomy" id="1324261"/>
    <lineage>
        <taxon>Bacteria</taxon>
        <taxon>Bacillati</taxon>
        <taxon>Actinomycetota</taxon>
        <taxon>Actinomycetes</taxon>
        <taxon>Mycobacteriales</taxon>
        <taxon>Mycobacteriaceae</taxon>
        <taxon>Mycobacterium</taxon>
        <taxon>Mycobacterium avium complex (MAC)</taxon>
    </lineage>
</organism>
<accession>A0A051TZX8</accession>
<evidence type="ECO:0000256" key="1">
    <source>
        <dbReference type="ARBA" id="ARBA00010652"/>
    </source>
</evidence>
<dbReference type="HOGENOM" id="CLU_000243_5_2_11"/>
<feature type="compositionally biased region" description="Low complexity" evidence="2">
    <location>
        <begin position="365"/>
        <end position="380"/>
    </location>
</feature>
<gene>
    <name evidence="5" type="ORF">K875_03164</name>
</gene>
<keyword evidence="3" id="KW-0472">Membrane</keyword>
<keyword evidence="3" id="KW-0812">Transmembrane</keyword>
<feature type="region of interest" description="Disordered" evidence="2">
    <location>
        <begin position="428"/>
        <end position="504"/>
    </location>
</feature>
<dbReference type="EMBL" id="JLXW01000008">
    <property type="protein sequence ID" value="KBZ62243.1"/>
    <property type="molecule type" value="Genomic_DNA"/>
</dbReference>
<evidence type="ECO:0000313" key="5">
    <source>
        <dbReference type="EMBL" id="KBZ62243.1"/>
    </source>
</evidence>
<evidence type="ECO:0000313" key="6">
    <source>
        <dbReference type="Proteomes" id="UP000025947"/>
    </source>
</evidence>
<proteinExistence type="inferred from homology"/>
<dbReference type="GO" id="GO:0052572">
    <property type="term" value="P:response to host immune response"/>
    <property type="evidence" value="ECO:0007669"/>
    <property type="project" value="TreeGrafter"/>
</dbReference>
<reference evidence="5 6" key="1">
    <citation type="submission" date="2014-04" db="EMBL/GenBank/DDBJ databases">
        <title>The Genome Sequence of Mycobacterium tuberculosis TKK-01-0051.</title>
        <authorList>
            <consortium name="The Broad Institute Genomics Platform"/>
            <consortium name="The Broad Institute Genome Sequencing Center for Infectious Disease"/>
            <person name="Earl A.M."/>
            <person name="Cohen K."/>
            <person name="Pym A."/>
            <person name="Bishai W."/>
            <person name="Maharaj K."/>
            <person name="Desjardins C."/>
            <person name="Abeel T."/>
            <person name="Young S."/>
            <person name="Zeng Q."/>
            <person name="Gargeya S."/>
            <person name="Abouelleil A."/>
            <person name="Alvarado L."/>
            <person name="Chapman S.B."/>
            <person name="Gainer-Dewar J."/>
            <person name="Goldberg J."/>
            <person name="Griggs A."/>
            <person name="Gujja S."/>
            <person name="Hansen M."/>
            <person name="Howarth C."/>
            <person name="Imamovic A."/>
            <person name="Larimer J."/>
            <person name="Murphy C."/>
            <person name="Naylor J."/>
            <person name="Pearson M."/>
            <person name="Poon T.W."/>
            <person name="Priest M."/>
            <person name="Roberts A."/>
            <person name="Saif S."/>
            <person name="Shea T."/>
            <person name="Sykes S."/>
            <person name="Wortman J."/>
            <person name="Nusbaum C."/>
            <person name="Birren B."/>
        </authorList>
    </citation>
    <scope>NUCLEOTIDE SEQUENCE [LARGE SCALE GENOMIC DNA]</scope>
    <source>
        <strain evidence="5 6">TKK-01-0051</strain>
    </source>
</reference>
<keyword evidence="3" id="KW-1133">Transmembrane helix</keyword>
<dbReference type="PANTHER" id="PTHR46766:SF1">
    <property type="entry name" value="GLUTAMINE-RICH PROTEIN 2"/>
    <property type="match status" value="1"/>
</dbReference>
<evidence type="ECO:0000256" key="2">
    <source>
        <dbReference type="SAM" id="MobiDB-lite"/>
    </source>
</evidence>
<dbReference type="Proteomes" id="UP000025947">
    <property type="component" value="Unassembled WGS sequence"/>
</dbReference>
<dbReference type="AlphaFoldDB" id="A0A051TZX8"/>
<name>A0A051TZX8_9MYCO</name>
<feature type="region of interest" description="Disordered" evidence="2">
    <location>
        <begin position="365"/>
        <end position="391"/>
    </location>
</feature>
<dbReference type="InterPro" id="IPR038332">
    <property type="entry name" value="PPE_sf"/>
</dbReference>
<dbReference type="RefSeq" id="WP_044488393.1">
    <property type="nucleotide sequence ID" value="NZ_KK328284.1"/>
</dbReference>